<reference evidence="2" key="1">
    <citation type="journal article" date="2014" name="Front. Microbiol.">
        <title>High frequency of phylogenetically diverse reductive dehalogenase-homologous genes in deep subseafloor sedimentary metagenomes.</title>
        <authorList>
            <person name="Kawai M."/>
            <person name="Futagami T."/>
            <person name="Toyoda A."/>
            <person name="Takaki Y."/>
            <person name="Nishi S."/>
            <person name="Hori S."/>
            <person name="Arai W."/>
            <person name="Tsubouchi T."/>
            <person name="Morono Y."/>
            <person name="Uchiyama I."/>
            <person name="Ito T."/>
            <person name="Fujiyama A."/>
            <person name="Inagaki F."/>
            <person name="Takami H."/>
        </authorList>
    </citation>
    <scope>NUCLEOTIDE SEQUENCE</scope>
    <source>
        <strain evidence="2">Expedition CK06-06</strain>
    </source>
</reference>
<proteinExistence type="predicted"/>
<evidence type="ECO:0000256" key="1">
    <source>
        <dbReference type="SAM" id="MobiDB-lite"/>
    </source>
</evidence>
<feature type="region of interest" description="Disordered" evidence="1">
    <location>
        <begin position="42"/>
        <end position="64"/>
    </location>
</feature>
<name>X1D579_9ZZZZ</name>
<evidence type="ECO:0000313" key="2">
    <source>
        <dbReference type="EMBL" id="GAH15367.1"/>
    </source>
</evidence>
<gene>
    <name evidence="2" type="ORF">S01H4_52816</name>
</gene>
<protein>
    <submittedName>
        <fullName evidence="2">Uncharacterized protein</fullName>
    </submittedName>
</protein>
<sequence>TDLMLLWPPNHQMEDVAVYIDATDNCAAPEDLILLSVTVSSSELDDSNGTGDGETLGDVNGENGDTVPVDVTSLFGYNTISMGFEGSLSLRAERDGAGSGRTYTITAILLDTANNIAQTSCVIVVPHDRRGKK</sequence>
<dbReference type="EMBL" id="BART01030214">
    <property type="protein sequence ID" value="GAH15367.1"/>
    <property type="molecule type" value="Genomic_DNA"/>
</dbReference>
<feature type="non-terminal residue" evidence="2">
    <location>
        <position position="1"/>
    </location>
</feature>
<dbReference type="AlphaFoldDB" id="X1D579"/>
<organism evidence="2">
    <name type="scientific">marine sediment metagenome</name>
    <dbReference type="NCBI Taxonomy" id="412755"/>
    <lineage>
        <taxon>unclassified sequences</taxon>
        <taxon>metagenomes</taxon>
        <taxon>ecological metagenomes</taxon>
    </lineage>
</organism>
<comment type="caution">
    <text evidence="2">The sequence shown here is derived from an EMBL/GenBank/DDBJ whole genome shotgun (WGS) entry which is preliminary data.</text>
</comment>
<accession>X1D579</accession>